<organism evidence="2 3">
    <name type="scientific">Lentzea albidocapillata subsp. violacea</name>
    <dbReference type="NCBI Taxonomy" id="128104"/>
    <lineage>
        <taxon>Bacteria</taxon>
        <taxon>Bacillati</taxon>
        <taxon>Actinomycetota</taxon>
        <taxon>Actinomycetes</taxon>
        <taxon>Pseudonocardiales</taxon>
        <taxon>Pseudonocardiaceae</taxon>
        <taxon>Lentzea</taxon>
    </lineage>
</organism>
<gene>
    <name evidence="2" type="ORF">SAMN04488074_108230</name>
</gene>
<accession>A0A1G9GJB6</accession>
<protein>
    <submittedName>
        <fullName evidence="2">Uncharacterized protein</fullName>
    </submittedName>
</protein>
<dbReference type="Pfam" id="PF06067">
    <property type="entry name" value="DUF932"/>
    <property type="match status" value="1"/>
</dbReference>
<dbReference type="InterPro" id="IPR026325">
    <property type="entry name" value="DUF932"/>
</dbReference>
<name>A0A1G9GJB6_9PSEU</name>
<evidence type="ECO:0000313" key="2">
    <source>
        <dbReference type="EMBL" id="SDL00736.1"/>
    </source>
</evidence>
<dbReference type="RefSeq" id="WP_143027783.1">
    <property type="nucleotide sequence ID" value="NZ_FNET01000008.1"/>
</dbReference>
<feature type="compositionally biased region" description="Basic and acidic residues" evidence="1">
    <location>
        <begin position="96"/>
        <end position="110"/>
    </location>
</feature>
<dbReference type="Proteomes" id="UP000199682">
    <property type="component" value="Unassembled WGS sequence"/>
</dbReference>
<feature type="compositionally biased region" description="Low complexity" evidence="1">
    <location>
        <begin position="12"/>
        <end position="95"/>
    </location>
</feature>
<dbReference type="EMBL" id="FNET01000008">
    <property type="protein sequence ID" value="SDL00736.1"/>
    <property type="molecule type" value="Genomic_DNA"/>
</dbReference>
<evidence type="ECO:0000313" key="3">
    <source>
        <dbReference type="Proteomes" id="UP000199682"/>
    </source>
</evidence>
<reference evidence="3" key="1">
    <citation type="submission" date="2016-10" db="EMBL/GenBank/DDBJ databases">
        <authorList>
            <person name="Varghese N."/>
            <person name="Submissions S."/>
        </authorList>
    </citation>
    <scope>NUCLEOTIDE SEQUENCE [LARGE SCALE GENOMIC DNA]</scope>
    <source>
        <strain evidence="3">DSM 44796</strain>
    </source>
</reference>
<proteinExistence type="predicted"/>
<sequence>MTEPVTPAQNTPAPAKAAQVAAKAPASKAPAKAPAAKPAPAKAPATKAAAPKAAAPKAAAPKAAAPKAAAPKAAAPKAAAKAPAVKADSTKATTPAKDKPKEAKAPEKAGAKPVPVVPEPIKPGKDSWARISTRNNGSRSISDLLNKAGLSGWDVKPEGVVALAPTGLCIDCERAVGELHKKECPSLDEPDAEPRVSKDDTCIPVPMFGSFALMRKNPDSEFGFDVLGHTKSERVPVPIEVRAEMLTSIMKETKAKTGPAGPLWEGRGAFASIRLPEPIMVGGKDPVELRLVLVNSVVPGRPSQVMISPVRLASQTTFPFDLGQDCKHVYDLVAADDKDARISETSDALSLLHIYGERFAQVANELMGRKITDAEFSGLTNTLFPFPGDAAPKDKRERHGILYAGMKALTYGKLDVTADIDGTWWAALQAVMILAEHADPAKKLENGDLDYQGRALDVLFSSKHYVHDAFRLARKAIKPAK</sequence>
<evidence type="ECO:0000256" key="1">
    <source>
        <dbReference type="SAM" id="MobiDB-lite"/>
    </source>
</evidence>
<feature type="region of interest" description="Disordered" evidence="1">
    <location>
        <begin position="1"/>
        <end position="134"/>
    </location>
</feature>
<dbReference type="AlphaFoldDB" id="A0A1G9GJB6"/>